<keyword evidence="2" id="KW-1185">Reference proteome</keyword>
<reference evidence="1 2" key="1">
    <citation type="submission" date="2024-05" db="EMBL/GenBank/DDBJ databases">
        <title>Genetic variation in Jamaican populations of the coffee berry borer (Hypothenemus hampei).</title>
        <authorList>
            <person name="Errbii M."/>
            <person name="Myrie A."/>
        </authorList>
    </citation>
    <scope>NUCLEOTIDE SEQUENCE [LARGE SCALE GENOMIC DNA]</scope>
    <source>
        <strain evidence="1">JA-Hopewell-2020-01-JO</strain>
        <tissue evidence="1">Whole body</tissue>
    </source>
</reference>
<organism evidence="1 2">
    <name type="scientific">Hypothenemus hampei</name>
    <name type="common">Coffee berry borer</name>
    <dbReference type="NCBI Taxonomy" id="57062"/>
    <lineage>
        <taxon>Eukaryota</taxon>
        <taxon>Metazoa</taxon>
        <taxon>Ecdysozoa</taxon>
        <taxon>Arthropoda</taxon>
        <taxon>Hexapoda</taxon>
        <taxon>Insecta</taxon>
        <taxon>Pterygota</taxon>
        <taxon>Neoptera</taxon>
        <taxon>Endopterygota</taxon>
        <taxon>Coleoptera</taxon>
        <taxon>Polyphaga</taxon>
        <taxon>Cucujiformia</taxon>
        <taxon>Curculionidae</taxon>
        <taxon>Scolytinae</taxon>
        <taxon>Hypothenemus</taxon>
    </lineage>
</organism>
<gene>
    <name evidence="1" type="ORF">ABEB36_007802</name>
</gene>
<dbReference type="Proteomes" id="UP001566132">
    <property type="component" value="Unassembled WGS sequence"/>
</dbReference>
<proteinExistence type="predicted"/>
<comment type="caution">
    <text evidence="1">The sequence shown here is derived from an EMBL/GenBank/DDBJ whole genome shotgun (WGS) entry which is preliminary data.</text>
</comment>
<evidence type="ECO:0000313" key="1">
    <source>
        <dbReference type="EMBL" id="KAL1502694.1"/>
    </source>
</evidence>
<protein>
    <submittedName>
        <fullName evidence="1">Uncharacterized protein</fullName>
    </submittedName>
</protein>
<dbReference type="AlphaFoldDB" id="A0ABD1EYA8"/>
<name>A0ABD1EYA8_HYPHA</name>
<accession>A0ABD1EYA8</accession>
<evidence type="ECO:0000313" key="2">
    <source>
        <dbReference type="Proteomes" id="UP001566132"/>
    </source>
</evidence>
<dbReference type="EMBL" id="JBDJPC010000005">
    <property type="protein sequence ID" value="KAL1502694.1"/>
    <property type="molecule type" value="Genomic_DNA"/>
</dbReference>
<sequence length="216" mass="24416">MKPIRGPGPFKRAAANLCGFECNHEKDGIHALNIYETTPNGCSKVITANQTTAVPKISWLHNVQIAEIIVCKGLLDNMGFQCDRSLFVFQPRRPQNRMSVIPMSEVWTGIINSKRDIRSMCGSYYVERMRGIINSGENAAAAAVPCRESIKTSIINKIFKMLLRSYKLDTGGNLCSENFSNYWLSDKTRLKYENKRICKLLFQNEGDSNYPVLPKN</sequence>